<keyword evidence="1" id="KW-0378">Hydrolase</keyword>
<dbReference type="EMBL" id="CAADGH010000045">
    <property type="protein sequence ID" value="VFK76173.1"/>
    <property type="molecule type" value="Genomic_DNA"/>
</dbReference>
<dbReference type="PANTHER" id="PTHR10799">
    <property type="entry name" value="SNF2/RAD54 HELICASE FAMILY"/>
    <property type="match status" value="1"/>
</dbReference>
<dbReference type="CDD" id="cd18012">
    <property type="entry name" value="DEXQc_arch_SWI2_SNF2"/>
    <property type="match status" value="1"/>
</dbReference>
<dbReference type="SMART" id="SM00490">
    <property type="entry name" value="HELICc"/>
    <property type="match status" value="1"/>
</dbReference>
<feature type="domain" description="Helicase C-terminal" evidence="4">
    <location>
        <begin position="1260"/>
        <end position="1414"/>
    </location>
</feature>
<reference evidence="6" key="1">
    <citation type="submission" date="2019-02" db="EMBL/GenBank/DDBJ databases">
        <authorList>
            <person name="Gruber-Vodicka R. H."/>
            <person name="Seah K. B. B."/>
        </authorList>
    </citation>
    <scope>NUCLEOTIDE SEQUENCE</scope>
    <source>
        <strain evidence="6">BECK_BZ198</strain>
        <strain evidence="5">BECK_BZ199</strain>
    </source>
</reference>
<dbReference type="InterPro" id="IPR027417">
    <property type="entry name" value="P-loop_NTPase"/>
</dbReference>
<organism evidence="6">
    <name type="scientific">Candidatus Kentrum sp. MB</name>
    <dbReference type="NCBI Taxonomy" id="2138164"/>
    <lineage>
        <taxon>Bacteria</taxon>
        <taxon>Pseudomonadati</taxon>
        <taxon>Pseudomonadota</taxon>
        <taxon>Gammaproteobacteria</taxon>
        <taxon>Candidatus Kentrum</taxon>
    </lineage>
</organism>
<dbReference type="GO" id="GO:0005524">
    <property type="term" value="F:ATP binding"/>
    <property type="evidence" value="ECO:0007669"/>
    <property type="project" value="InterPro"/>
</dbReference>
<dbReference type="PROSITE" id="PS51194">
    <property type="entry name" value="HELICASE_CTER"/>
    <property type="match status" value="1"/>
</dbReference>
<evidence type="ECO:0000259" key="3">
    <source>
        <dbReference type="PROSITE" id="PS51192"/>
    </source>
</evidence>
<keyword evidence="2 6" id="KW-0547">Nucleotide-binding</keyword>
<dbReference type="CDD" id="cd18793">
    <property type="entry name" value="SF2_C_SNF"/>
    <property type="match status" value="1"/>
</dbReference>
<dbReference type="InterPro" id="IPR001650">
    <property type="entry name" value="Helicase_C-like"/>
</dbReference>
<dbReference type="SMART" id="SM00487">
    <property type="entry name" value="DEXDc"/>
    <property type="match status" value="1"/>
</dbReference>
<keyword evidence="2 6" id="KW-0067">ATP-binding</keyword>
<evidence type="ECO:0000256" key="1">
    <source>
        <dbReference type="ARBA" id="ARBA00022801"/>
    </source>
</evidence>
<dbReference type="GO" id="GO:0004386">
    <property type="term" value="F:helicase activity"/>
    <property type="evidence" value="ECO:0007669"/>
    <property type="project" value="UniProtKB-KW"/>
</dbReference>
<evidence type="ECO:0000313" key="5">
    <source>
        <dbReference type="EMBL" id="VFK31918.1"/>
    </source>
</evidence>
<protein>
    <submittedName>
        <fullName evidence="6">Superfamily II DNA or RNA helicase, SNF2 family</fullName>
    </submittedName>
</protein>
<evidence type="ECO:0000313" key="6">
    <source>
        <dbReference type="EMBL" id="VFK76173.1"/>
    </source>
</evidence>
<dbReference type="PROSITE" id="PS51192">
    <property type="entry name" value="HELICASE_ATP_BIND_1"/>
    <property type="match status" value="1"/>
</dbReference>
<keyword evidence="2 6" id="KW-0347">Helicase</keyword>
<evidence type="ECO:0000259" key="4">
    <source>
        <dbReference type="PROSITE" id="PS51194"/>
    </source>
</evidence>
<dbReference type="Pfam" id="PF00271">
    <property type="entry name" value="Helicase_C"/>
    <property type="match status" value="1"/>
</dbReference>
<dbReference type="GO" id="GO:0016787">
    <property type="term" value="F:hydrolase activity"/>
    <property type="evidence" value="ECO:0007669"/>
    <property type="project" value="UniProtKB-KW"/>
</dbReference>
<accession>A0A451BD07</accession>
<feature type="domain" description="Helicase ATP-binding" evidence="3">
    <location>
        <begin position="977"/>
        <end position="1133"/>
    </location>
</feature>
<dbReference type="InterPro" id="IPR049730">
    <property type="entry name" value="SNF2/RAD54-like_C"/>
</dbReference>
<proteinExistence type="predicted"/>
<name>A0A451BD07_9GAMM</name>
<dbReference type="Pfam" id="PF00176">
    <property type="entry name" value="SNF2-rel_dom"/>
    <property type="match status" value="1"/>
</dbReference>
<dbReference type="Gene3D" id="3.40.50.300">
    <property type="entry name" value="P-loop containing nucleotide triphosphate hydrolases"/>
    <property type="match status" value="1"/>
</dbReference>
<sequence>MSLSSSHTERWIEAFEQLPHPNREVLELLSIAFESIKRTGIVQHLREVGIRDPKGKTLSTLDLGPILEDLLERGLVKMGGYQSVQCIDEIAAHVTRSAVAAGNFQSMAQVIQKNRSALNPNYYSNRLVSFERGWREIRIGVYSHDSSRVERYLQMCREQFPMQMVRMPILATICGVPFHREWFQGLPLSIQALALEEMVWVTLFNFGHIRVLLESIESHWESDDKNAPRLRKLLVIILLFQGELVEAEARLASAREISDAVSLRGWLHFLRGENEEAIYCFEAGLAVLRKTTRKRKVFFSDFHGFFYLLALLKTTPPQYERIREFMEIADKQDTLVAIPAYQTIGALVFAQAGQLDHAHVILDLIEHNPRLSAQTFQESSVHELLDFEPQNHLTGFFTMLVRFWIDADSACERDHDLVNILEVARENGYQWAAMEIAGLLSALREQKGVGSDDAGHDEWAIHAADLRARMGVQTILPIIRSQKKWERALDNLVRVGARENKPRAKKTAARRLVWMVDPDDGYRIKPREQTCSAAGNWSKGRPVALKRLLEKSGSGDMDFLTEQDHRICTAIYRSSGYYGNLIYEIDVDRAILAMVGHPLIFLEGAHKALVEIVKAEPELLVRQKEGRISIGLSGNFDTKGIHIRMETPTRLQVTEITETHERIITVLGRKGLEVPESGKERVLEAVQAVSSLVTVHSGIGGGAENIPEVPTDPRPHIHLLPMGDGLKVNLLVRPFADDGPYFQPGHGGETIIAEINGKRCQTHRNLQEEKTLAQSVIDDCPTFLHTDGDFFSDANEWVIDQQEQCLELLLELQALADRVVVEWPDGERFKVRRAISTDSLRVKVRKDNDWFAVSGEVTVDESLAMDMARLLELARGNRGRFLPMGEGEFIALTDVFRRRLAEIDAFSEKTAKGQRFHGLAGLLLEELAEDAGAFDADNHWKKHIQHIRAAQDIQPQVPSTLQAELRDYQVQGFQWLARLAAWGVGGCLADDMGLGKTLQAMTLILDRAAQGPSLVVAPTSVCFNWESEIVRFAPTLRALPFGGTQRQEILDALKPFDVLISSYGLLQQESEMLANVPWNVIILDEAQAIKNRMTKRSQAAMALSGAFRMIATGTPIENHLGELWNLFRFLNPGLLGSLEKFNQRFAIPVERYGEKAVGKQLRKLIAPFILRRTKAQVLEELPARTEIVLHVEMSPEEATFYETLRQQALWQIEETTGPIEQKNFRILAELMRLRRACCNSRLVAPDSVIPSTKLALFFEILDELLQNHHKALVFSQFVDHLAIIRESLDKKGVRYQYLDGATPAKERKQRVDAFQKGEGDVFLISLKAGGLGINLTAADYVIHMDPWWNPAVEDQASDRAHRIGQQRPVTIYRLVTKNTIEEKIVNLHRHKRDLADDLLEGGEMSGKMSAQELLQLIREVE</sequence>
<dbReference type="InterPro" id="IPR038718">
    <property type="entry name" value="SNF2-like_sf"/>
</dbReference>
<dbReference type="SUPFAM" id="SSF52540">
    <property type="entry name" value="P-loop containing nucleoside triphosphate hydrolases"/>
    <property type="match status" value="2"/>
</dbReference>
<dbReference type="InterPro" id="IPR014001">
    <property type="entry name" value="Helicase_ATP-bd"/>
</dbReference>
<dbReference type="Gene3D" id="3.40.50.10810">
    <property type="entry name" value="Tandem AAA-ATPase domain"/>
    <property type="match status" value="1"/>
</dbReference>
<gene>
    <name evidence="6" type="ORF">BECKMB1821H_GA0114242_10455</name>
    <name evidence="5" type="ORF">BECKMB1821I_GA0114274_102813</name>
</gene>
<evidence type="ECO:0000256" key="2">
    <source>
        <dbReference type="ARBA" id="ARBA00022806"/>
    </source>
</evidence>
<dbReference type="InterPro" id="IPR000330">
    <property type="entry name" value="SNF2_N"/>
</dbReference>
<dbReference type="EMBL" id="CAADFQ010000028">
    <property type="protein sequence ID" value="VFK31918.1"/>
    <property type="molecule type" value="Genomic_DNA"/>
</dbReference>